<name>A0A0S7BE53_9CHLR</name>
<keyword evidence="3" id="KW-1185">Reference proteome</keyword>
<organism evidence="2">
    <name type="scientific">Longilinea arvoryzae</name>
    <dbReference type="NCBI Taxonomy" id="360412"/>
    <lineage>
        <taxon>Bacteria</taxon>
        <taxon>Bacillati</taxon>
        <taxon>Chloroflexota</taxon>
        <taxon>Anaerolineae</taxon>
        <taxon>Anaerolineales</taxon>
        <taxon>Anaerolineaceae</taxon>
        <taxon>Longilinea</taxon>
    </lineage>
</organism>
<dbReference type="STRING" id="360412.LARV_00028"/>
<reference evidence="2" key="1">
    <citation type="submission" date="2015-07" db="EMBL/GenBank/DDBJ databases">
        <title>Draft Genome Sequences of Anaerolinea thermolimosa IMO-1, Bellilinea caldifistulae GOMI-1, Leptolinea tardivitalis YMTK-2, Levilinea saccharolytica KIBI-1,Longilinea arvoryzae KOME-1, Previously Described as Members of the Anaerolineaceae (Chloroflexi).</title>
        <authorList>
            <person name="Sekiguchi Y."/>
            <person name="Ohashi A."/>
            <person name="Matsuura N."/>
            <person name="Tourlousse M.D."/>
        </authorList>
    </citation>
    <scope>NUCLEOTIDE SEQUENCE [LARGE SCALE GENOMIC DNA]</scope>
    <source>
        <strain evidence="2">KOME-1</strain>
    </source>
</reference>
<gene>
    <name evidence="2" type="ORF">LARV_00028</name>
</gene>
<dbReference type="RefSeq" id="WP_075071738.1">
    <property type="nucleotide sequence ID" value="NZ_DF967972.1"/>
</dbReference>
<dbReference type="EMBL" id="DF967972">
    <property type="protein sequence ID" value="GAP12296.1"/>
    <property type="molecule type" value="Genomic_DNA"/>
</dbReference>
<feature type="transmembrane region" description="Helical" evidence="1">
    <location>
        <begin position="74"/>
        <end position="95"/>
    </location>
</feature>
<protein>
    <submittedName>
        <fullName evidence="2">Uncharacterized protein</fullName>
    </submittedName>
</protein>
<sequence length="273" mass="29589">MTKEFTDRKRLLGLLFGIIAGLAFSITTWGTDAVQLALAHSATPFVKFLPGMAMSVAAGGVVGWLSIRFEKAKLAILLWLALAVFLSWLVLWLPLQLAPGLQKAFNPQATHFFHFSAIDGKTQIAAFVFLVVAFVSLVCGLLEVHLIDQAMISQGGMAILTPLLISLALFGFAGISADDLLNRNLREPIQALNDVIQFAVDNEGKEVSASLAREKRLSVVKEITGLVDRPRKLTVIGFDSSMWQIDILADFDGNLATCTVMVNQPTMCSLAGQ</sequence>
<feature type="transmembrane region" description="Helical" evidence="1">
    <location>
        <begin position="124"/>
        <end position="144"/>
    </location>
</feature>
<feature type="transmembrane region" description="Helical" evidence="1">
    <location>
        <begin position="49"/>
        <end position="67"/>
    </location>
</feature>
<feature type="transmembrane region" description="Helical" evidence="1">
    <location>
        <begin position="156"/>
        <end position="177"/>
    </location>
</feature>
<evidence type="ECO:0000313" key="2">
    <source>
        <dbReference type="EMBL" id="GAP12296.1"/>
    </source>
</evidence>
<dbReference type="Proteomes" id="UP000055060">
    <property type="component" value="Unassembled WGS sequence"/>
</dbReference>
<evidence type="ECO:0000313" key="3">
    <source>
        <dbReference type="Proteomes" id="UP000055060"/>
    </source>
</evidence>
<accession>A0A0S7BE53</accession>
<keyword evidence="1" id="KW-0812">Transmembrane</keyword>
<keyword evidence="1" id="KW-1133">Transmembrane helix</keyword>
<keyword evidence="1" id="KW-0472">Membrane</keyword>
<evidence type="ECO:0000256" key="1">
    <source>
        <dbReference type="SAM" id="Phobius"/>
    </source>
</evidence>
<dbReference type="AlphaFoldDB" id="A0A0S7BE53"/>
<feature type="transmembrane region" description="Helical" evidence="1">
    <location>
        <begin position="12"/>
        <end position="29"/>
    </location>
</feature>
<proteinExistence type="predicted"/>